<reference evidence="2 3" key="1">
    <citation type="submission" date="2019-02" db="EMBL/GenBank/DDBJ databases">
        <title>Bacterial novel species Mucilaginibacter sp. 17JY9-4 isolated from soil.</title>
        <authorList>
            <person name="Jung H.-Y."/>
        </authorList>
    </citation>
    <scope>NUCLEOTIDE SEQUENCE [LARGE SCALE GENOMIC DNA]</scope>
    <source>
        <strain evidence="2 3">17JY9-4</strain>
    </source>
</reference>
<proteinExistence type="predicted"/>
<feature type="signal peptide" evidence="1">
    <location>
        <begin position="1"/>
        <end position="20"/>
    </location>
</feature>
<sequence>MKNIILIIALSIISATTCKAQIAYTSDLVKVNLPNGTFKLNKQQVDAISNVKSVNKIVKVYPHNLYKKDNILLGFNNVNQDSINNNLPGVKKFIDQLYLSSESKPNRTYESMIKNTYNNNHALIVRYDIKNTGHIRFYCQNASKTLILSGKIEYSKLDSAKANSLLEEVLKNIRFTK</sequence>
<organism evidence="2 3">
    <name type="scientific">Mucilaginibacter terrigena</name>
    <dbReference type="NCBI Taxonomy" id="2492395"/>
    <lineage>
        <taxon>Bacteria</taxon>
        <taxon>Pseudomonadati</taxon>
        <taxon>Bacteroidota</taxon>
        <taxon>Sphingobacteriia</taxon>
        <taxon>Sphingobacteriales</taxon>
        <taxon>Sphingobacteriaceae</taxon>
        <taxon>Mucilaginibacter</taxon>
    </lineage>
</organism>
<dbReference type="Proteomes" id="UP000293331">
    <property type="component" value="Unassembled WGS sequence"/>
</dbReference>
<gene>
    <name evidence="2" type="ORF">EWM62_18230</name>
</gene>
<dbReference type="OrthoDB" id="1502616at2"/>
<evidence type="ECO:0008006" key="4">
    <source>
        <dbReference type="Google" id="ProtNLM"/>
    </source>
</evidence>
<dbReference type="EMBL" id="SEWG01000010">
    <property type="protein sequence ID" value="RYU86146.1"/>
    <property type="molecule type" value="Genomic_DNA"/>
</dbReference>
<evidence type="ECO:0000256" key="1">
    <source>
        <dbReference type="SAM" id="SignalP"/>
    </source>
</evidence>
<accession>A0A4V1ZBD0</accession>
<comment type="caution">
    <text evidence="2">The sequence shown here is derived from an EMBL/GenBank/DDBJ whole genome shotgun (WGS) entry which is preliminary data.</text>
</comment>
<keyword evidence="3" id="KW-1185">Reference proteome</keyword>
<dbReference type="RefSeq" id="WP_129878114.1">
    <property type="nucleotide sequence ID" value="NZ_SEWG01000010.1"/>
</dbReference>
<feature type="chain" id="PRO_5020708719" description="DUF4252 domain-containing protein" evidence="1">
    <location>
        <begin position="21"/>
        <end position="177"/>
    </location>
</feature>
<name>A0A4V1ZBD0_9SPHI</name>
<evidence type="ECO:0000313" key="3">
    <source>
        <dbReference type="Proteomes" id="UP000293331"/>
    </source>
</evidence>
<dbReference type="AlphaFoldDB" id="A0A4V1ZBD0"/>
<protein>
    <recommendedName>
        <fullName evidence="4">DUF4252 domain-containing protein</fullName>
    </recommendedName>
</protein>
<keyword evidence="1" id="KW-0732">Signal</keyword>
<evidence type="ECO:0000313" key="2">
    <source>
        <dbReference type="EMBL" id="RYU86146.1"/>
    </source>
</evidence>